<protein>
    <submittedName>
        <fullName evidence="1">Uncharacterized protein</fullName>
    </submittedName>
</protein>
<dbReference type="AlphaFoldDB" id="A0A0F7ZS86"/>
<dbReference type="Proteomes" id="UP000054481">
    <property type="component" value="Unassembled WGS sequence"/>
</dbReference>
<gene>
    <name evidence="1" type="ORF">HIM_09679</name>
</gene>
<evidence type="ECO:0000313" key="2">
    <source>
        <dbReference type="Proteomes" id="UP000054481"/>
    </source>
</evidence>
<sequence length="200" mass="23168">MDLKENPENTSLPKPCNKQQSPMYAMMYQLEARQPSRQQILSEIERIQTAVSAMEVECARPLEVGGVGDAQLKARLEIHEAALHEYFDFFLAANHPTVRDKLEEMESEYKMLDRMWRYGLLLPLELLRNSPGSREHLLTYIHAAYGTLTSLYEEVPTFSQAWTRRLGDFAKYRMLLESGDGQCDDRKIWAEISASWYGKE</sequence>
<proteinExistence type="predicted"/>
<reference evidence="1 2" key="1">
    <citation type="journal article" date="2014" name="Genome Biol. Evol.">
        <title>Comparative genomics and transcriptomics analyses reveal divergent lifestyle features of nematode endoparasitic fungus Hirsutella minnesotensis.</title>
        <authorList>
            <person name="Lai Y."/>
            <person name="Liu K."/>
            <person name="Zhang X."/>
            <person name="Zhang X."/>
            <person name="Li K."/>
            <person name="Wang N."/>
            <person name="Shu C."/>
            <person name="Wu Y."/>
            <person name="Wang C."/>
            <person name="Bushley K.E."/>
            <person name="Xiang M."/>
            <person name="Liu X."/>
        </authorList>
    </citation>
    <scope>NUCLEOTIDE SEQUENCE [LARGE SCALE GENOMIC DNA]</scope>
    <source>
        <strain evidence="1 2">3608</strain>
    </source>
</reference>
<keyword evidence="2" id="KW-1185">Reference proteome</keyword>
<accession>A0A0F7ZS86</accession>
<name>A0A0F7ZS86_9HYPO</name>
<dbReference type="EMBL" id="KQ030599">
    <property type="protein sequence ID" value="KJZ70928.1"/>
    <property type="molecule type" value="Genomic_DNA"/>
</dbReference>
<evidence type="ECO:0000313" key="1">
    <source>
        <dbReference type="EMBL" id="KJZ70928.1"/>
    </source>
</evidence>
<organism evidence="1 2">
    <name type="scientific">Hirsutella minnesotensis 3608</name>
    <dbReference type="NCBI Taxonomy" id="1043627"/>
    <lineage>
        <taxon>Eukaryota</taxon>
        <taxon>Fungi</taxon>
        <taxon>Dikarya</taxon>
        <taxon>Ascomycota</taxon>
        <taxon>Pezizomycotina</taxon>
        <taxon>Sordariomycetes</taxon>
        <taxon>Hypocreomycetidae</taxon>
        <taxon>Hypocreales</taxon>
        <taxon>Ophiocordycipitaceae</taxon>
        <taxon>Hirsutella</taxon>
    </lineage>
</organism>